<organism evidence="2 3">
    <name type="scientific">Nodularia spumigena CENA596</name>
    <dbReference type="NCBI Taxonomy" id="1819295"/>
    <lineage>
        <taxon>Bacteria</taxon>
        <taxon>Bacillati</taxon>
        <taxon>Cyanobacteriota</taxon>
        <taxon>Cyanophyceae</taxon>
        <taxon>Nostocales</taxon>
        <taxon>Nodulariaceae</taxon>
        <taxon>Nodularia</taxon>
    </lineage>
</organism>
<keyword evidence="1" id="KW-0812">Transmembrane</keyword>
<dbReference type="EMBL" id="LWAJ01000198">
    <property type="protein sequence ID" value="KZL49096.1"/>
    <property type="molecule type" value="Genomic_DNA"/>
</dbReference>
<keyword evidence="1" id="KW-0472">Membrane</keyword>
<protein>
    <recommendedName>
        <fullName evidence="4">Transmembrane protein</fullName>
    </recommendedName>
</protein>
<evidence type="ECO:0008006" key="4">
    <source>
        <dbReference type="Google" id="ProtNLM"/>
    </source>
</evidence>
<proteinExistence type="predicted"/>
<evidence type="ECO:0000313" key="2">
    <source>
        <dbReference type="EMBL" id="KZL49096.1"/>
    </source>
</evidence>
<feature type="transmembrane region" description="Helical" evidence="1">
    <location>
        <begin position="34"/>
        <end position="55"/>
    </location>
</feature>
<dbReference type="OrthoDB" id="512299at2"/>
<accession>A0A166J0N7</accession>
<reference evidence="2 3" key="1">
    <citation type="submission" date="2016-04" db="EMBL/GenBank/DDBJ databases">
        <title>Draft Genome Assembly of the Bloom-forming Cyanobacterium Nodularia spumigena Strain CENA596 in Shrimp Production Ponds.</title>
        <authorList>
            <person name="Popin R.V."/>
            <person name="Rigonato J."/>
            <person name="Abreu V.A."/>
            <person name="Andreote A.P."/>
            <person name="Silveira S.B."/>
            <person name="Odebrecht C."/>
            <person name="Fiore M.F."/>
        </authorList>
    </citation>
    <scope>NUCLEOTIDE SEQUENCE [LARGE SCALE GENOMIC DNA]</scope>
    <source>
        <strain evidence="2 3">CENA596</strain>
    </source>
</reference>
<evidence type="ECO:0000313" key="3">
    <source>
        <dbReference type="Proteomes" id="UP000076555"/>
    </source>
</evidence>
<dbReference type="Proteomes" id="UP000076555">
    <property type="component" value="Unassembled WGS sequence"/>
</dbReference>
<evidence type="ECO:0000256" key="1">
    <source>
        <dbReference type="SAM" id="Phobius"/>
    </source>
</evidence>
<keyword evidence="1" id="KW-1133">Transmembrane helix</keyword>
<comment type="caution">
    <text evidence="2">The sequence shown here is derived from an EMBL/GenBank/DDBJ whole genome shotgun (WGS) entry which is preliminary data.</text>
</comment>
<dbReference type="AlphaFoldDB" id="A0A166J0N7"/>
<feature type="transmembrane region" description="Helical" evidence="1">
    <location>
        <begin position="88"/>
        <end position="109"/>
    </location>
</feature>
<name>A0A166J0N7_NODSP</name>
<sequence>MEHSQKVQHPPKQVRRLRKSSNIFIHLLTRHPGFLLTGLLTMLMVTTGLALYSLGYVEDADNVELEEIAAVVEKPMTTSTQNSNPTPLWLVMAIALSCASGCSMIFRLVNRPHQPKKVRKPIIGDRASRHLTPNHRPRWETRNLKNSPVFVALQPRKPTNPRWAKSQPSVRVIPSKPRKETLADLMDIRQQNSLSTILQKY</sequence>
<gene>
    <name evidence="2" type="ORF">A2T98_14475</name>
</gene>